<feature type="transmembrane region" description="Helical" evidence="1">
    <location>
        <begin position="46"/>
        <end position="65"/>
    </location>
</feature>
<keyword evidence="1" id="KW-1133">Transmembrane helix</keyword>
<evidence type="ECO:0000313" key="2">
    <source>
        <dbReference type="EMBL" id="KQM09369.1"/>
    </source>
</evidence>
<organism evidence="2 3">
    <name type="scientific">Candidatus [Bacteroides] periocalifornicus</name>
    <dbReference type="NCBI Taxonomy" id="1702214"/>
    <lineage>
        <taxon>Bacteria</taxon>
        <taxon>Pseudomonadati</taxon>
        <taxon>Bacteroidota</taxon>
    </lineage>
</organism>
<feature type="transmembrane region" description="Helical" evidence="1">
    <location>
        <begin position="86"/>
        <end position="107"/>
    </location>
</feature>
<feature type="transmembrane region" description="Helical" evidence="1">
    <location>
        <begin position="21"/>
        <end position="40"/>
    </location>
</feature>
<keyword evidence="3" id="KW-1185">Reference proteome</keyword>
<protein>
    <recommendedName>
        <fullName evidence="4">DUF4199 domain-containing protein</fullName>
    </recommendedName>
</protein>
<proteinExistence type="predicted"/>
<dbReference type="AlphaFoldDB" id="A0A0Q4B8K0"/>
<evidence type="ECO:0000313" key="3">
    <source>
        <dbReference type="Proteomes" id="UP000054172"/>
    </source>
</evidence>
<keyword evidence="1" id="KW-0472">Membrane</keyword>
<name>A0A0Q4B8K0_9BACT</name>
<dbReference type="InterPro" id="IPR025250">
    <property type="entry name" value="DUF4199"/>
</dbReference>
<evidence type="ECO:0008006" key="4">
    <source>
        <dbReference type="Google" id="ProtNLM"/>
    </source>
</evidence>
<sequence>MDLKDTKVVAPKSFWGETAKWGLYMGVLLGAVCVMQIGWMMFDVPWWINAFMYAVYIVFLYAGIVSWRKQRAGGYISYGQCMQFGVMQSVFAAVVYLLVWLIMALYIKPEYSGKMRDYVLKALRQSIDEEQLELALRSATFYTSAVFLAVSAFVGTVLSGTFVSLVVSIFLKRNRPISE</sequence>
<keyword evidence="1" id="KW-0812">Transmembrane</keyword>
<dbReference type="STRING" id="1702214.AL399_01955"/>
<comment type="caution">
    <text evidence="2">The sequence shown here is derived from an EMBL/GenBank/DDBJ whole genome shotgun (WGS) entry which is preliminary data.</text>
</comment>
<dbReference type="EMBL" id="LIIK01000006">
    <property type="protein sequence ID" value="KQM09369.1"/>
    <property type="molecule type" value="Genomic_DNA"/>
</dbReference>
<evidence type="ECO:0000256" key="1">
    <source>
        <dbReference type="SAM" id="Phobius"/>
    </source>
</evidence>
<dbReference type="Proteomes" id="UP000054172">
    <property type="component" value="Unassembled WGS sequence"/>
</dbReference>
<accession>A0A0Q4B8K0</accession>
<feature type="transmembrane region" description="Helical" evidence="1">
    <location>
        <begin position="146"/>
        <end position="171"/>
    </location>
</feature>
<gene>
    <name evidence="2" type="ORF">AL399_01955</name>
</gene>
<dbReference type="Pfam" id="PF13858">
    <property type="entry name" value="DUF4199"/>
    <property type="match status" value="1"/>
</dbReference>
<reference evidence="2" key="1">
    <citation type="submission" date="2015-08" db="EMBL/GenBank/DDBJ databases">
        <title>Candidatus Bacteriodes Periocalifornicus.</title>
        <authorList>
            <person name="McLean J.S."/>
            <person name="Kelley S."/>
        </authorList>
    </citation>
    <scope>NUCLEOTIDE SEQUENCE [LARGE SCALE GENOMIC DNA]</scope>
    <source>
        <strain evidence="2">12B</strain>
    </source>
</reference>
<dbReference type="PATRIC" id="fig|1702214.3.peg.72"/>